<keyword evidence="3" id="KW-0489">Methyltransferase</keyword>
<reference evidence="10" key="1">
    <citation type="submission" date="2021-02" db="EMBL/GenBank/DDBJ databases">
        <authorList>
            <person name="Nowell W R."/>
        </authorList>
    </citation>
    <scope>NUCLEOTIDE SEQUENCE</scope>
</reference>
<comment type="pathway">
    <text evidence="1">Phospholipid metabolism; phosphatidylcholine biosynthesis.</text>
</comment>
<dbReference type="InterPro" id="IPR029063">
    <property type="entry name" value="SAM-dependent_MTases_sf"/>
</dbReference>
<evidence type="ECO:0000256" key="7">
    <source>
        <dbReference type="ARBA" id="ARBA00047622"/>
    </source>
</evidence>
<evidence type="ECO:0000313" key="11">
    <source>
        <dbReference type="EMBL" id="CAF3634744.1"/>
    </source>
</evidence>
<comment type="catalytic activity">
    <reaction evidence="6">
        <text>N,N-dimethylethanolamine phosphate + S-adenosyl-L-methionine = phosphocholine + S-adenosyl-L-homocysteine + H(+)</text>
        <dbReference type="Rhea" id="RHEA:25325"/>
        <dbReference type="ChEBI" id="CHEBI:15378"/>
        <dbReference type="ChEBI" id="CHEBI:57856"/>
        <dbReference type="ChEBI" id="CHEBI:58641"/>
        <dbReference type="ChEBI" id="CHEBI:59789"/>
        <dbReference type="ChEBI" id="CHEBI:295975"/>
        <dbReference type="EC" id="2.1.1.103"/>
    </reaction>
    <physiologicalReaction direction="left-to-right" evidence="6">
        <dbReference type="Rhea" id="RHEA:25326"/>
    </physiologicalReaction>
</comment>
<dbReference type="PANTHER" id="PTHR44307">
    <property type="entry name" value="PHOSPHOETHANOLAMINE METHYLTRANSFERASE"/>
    <property type="match status" value="1"/>
</dbReference>
<gene>
    <name evidence="11" type="ORF">JBS370_LOCUS5477</name>
    <name evidence="10" type="ORF">ZHD862_LOCUS1448</name>
</gene>
<dbReference type="InterPro" id="IPR041698">
    <property type="entry name" value="Methyltransf_25"/>
</dbReference>
<comment type="catalytic activity">
    <reaction evidence="7">
        <text>phosphoethanolamine + S-adenosyl-L-methionine = N-methylethanolamine phosphate + S-adenosyl-L-homocysteine + H(+)</text>
        <dbReference type="Rhea" id="RHEA:20365"/>
        <dbReference type="ChEBI" id="CHEBI:15378"/>
        <dbReference type="ChEBI" id="CHEBI:57781"/>
        <dbReference type="ChEBI" id="CHEBI:57856"/>
        <dbReference type="ChEBI" id="CHEBI:58190"/>
        <dbReference type="ChEBI" id="CHEBI:59789"/>
        <dbReference type="EC" id="2.1.1.103"/>
    </reaction>
    <physiologicalReaction direction="left-to-right" evidence="7">
        <dbReference type="Rhea" id="RHEA:20366"/>
    </physiologicalReaction>
</comment>
<keyword evidence="4" id="KW-0808">Transferase</keyword>
<evidence type="ECO:0000256" key="8">
    <source>
        <dbReference type="ARBA" id="ARBA00047841"/>
    </source>
</evidence>
<evidence type="ECO:0000256" key="2">
    <source>
        <dbReference type="ARBA" id="ARBA00005189"/>
    </source>
</evidence>
<evidence type="ECO:0000313" key="12">
    <source>
        <dbReference type="Proteomes" id="UP000663864"/>
    </source>
</evidence>
<dbReference type="EMBL" id="CAJOBD010000283">
    <property type="protein sequence ID" value="CAF3634744.1"/>
    <property type="molecule type" value="Genomic_DNA"/>
</dbReference>
<comment type="caution">
    <text evidence="10">The sequence shown here is derived from an EMBL/GenBank/DDBJ whole genome shotgun (WGS) entry which is preliminary data.</text>
</comment>
<dbReference type="Gene3D" id="3.40.50.150">
    <property type="entry name" value="Vaccinia Virus protein VP39"/>
    <property type="match status" value="2"/>
</dbReference>
<dbReference type="GO" id="GO:0032259">
    <property type="term" value="P:methylation"/>
    <property type="evidence" value="ECO:0007669"/>
    <property type="project" value="UniProtKB-KW"/>
</dbReference>
<dbReference type="EMBL" id="CAJNOT010000025">
    <property type="protein sequence ID" value="CAF0782044.1"/>
    <property type="molecule type" value="Genomic_DNA"/>
</dbReference>
<dbReference type="Pfam" id="PF13649">
    <property type="entry name" value="Methyltransf_25"/>
    <property type="match status" value="1"/>
</dbReference>
<dbReference type="Proteomes" id="UP000663836">
    <property type="component" value="Unassembled WGS sequence"/>
</dbReference>
<feature type="domain" description="Methyltransferase" evidence="9">
    <location>
        <begin position="247"/>
        <end position="343"/>
    </location>
</feature>
<evidence type="ECO:0000256" key="5">
    <source>
        <dbReference type="ARBA" id="ARBA00035674"/>
    </source>
</evidence>
<protein>
    <recommendedName>
        <fullName evidence="5">phosphoethanolamine N-methyltransferase</fullName>
        <ecNumber evidence="5">2.1.1.103</ecNumber>
    </recommendedName>
</protein>
<evidence type="ECO:0000259" key="9">
    <source>
        <dbReference type="Pfam" id="PF13649"/>
    </source>
</evidence>
<evidence type="ECO:0000256" key="4">
    <source>
        <dbReference type="ARBA" id="ARBA00022679"/>
    </source>
</evidence>
<dbReference type="GO" id="GO:0000234">
    <property type="term" value="F:phosphoethanolamine N-methyltransferase activity"/>
    <property type="evidence" value="ECO:0007669"/>
    <property type="project" value="UniProtKB-EC"/>
</dbReference>
<evidence type="ECO:0000256" key="3">
    <source>
        <dbReference type="ARBA" id="ARBA00022603"/>
    </source>
</evidence>
<evidence type="ECO:0000256" key="1">
    <source>
        <dbReference type="ARBA" id="ARBA00004969"/>
    </source>
</evidence>
<comment type="pathway">
    <text evidence="2">Lipid metabolism.</text>
</comment>
<dbReference type="CDD" id="cd02440">
    <property type="entry name" value="AdoMet_MTases"/>
    <property type="match status" value="1"/>
</dbReference>
<comment type="catalytic activity">
    <reaction evidence="8">
        <text>N-methylethanolamine phosphate + S-adenosyl-L-methionine = N,N-dimethylethanolamine phosphate + S-adenosyl-L-homocysteine + H(+)</text>
        <dbReference type="Rhea" id="RHEA:25321"/>
        <dbReference type="ChEBI" id="CHEBI:15378"/>
        <dbReference type="ChEBI" id="CHEBI:57781"/>
        <dbReference type="ChEBI" id="CHEBI:57856"/>
        <dbReference type="ChEBI" id="CHEBI:58641"/>
        <dbReference type="ChEBI" id="CHEBI:59789"/>
        <dbReference type="EC" id="2.1.1.103"/>
    </reaction>
    <physiologicalReaction direction="left-to-right" evidence="8">
        <dbReference type="Rhea" id="RHEA:25322"/>
    </physiologicalReaction>
</comment>
<accession>A0A813RC61</accession>
<organism evidence="10 12">
    <name type="scientific">Rotaria sordida</name>
    <dbReference type="NCBI Taxonomy" id="392033"/>
    <lineage>
        <taxon>Eukaryota</taxon>
        <taxon>Metazoa</taxon>
        <taxon>Spiralia</taxon>
        <taxon>Gnathifera</taxon>
        <taxon>Rotifera</taxon>
        <taxon>Eurotatoria</taxon>
        <taxon>Bdelloidea</taxon>
        <taxon>Philodinida</taxon>
        <taxon>Philodinidae</taxon>
        <taxon>Rotaria</taxon>
    </lineage>
</organism>
<dbReference type="SUPFAM" id="SSF53335">
    <property type="entry name" value="S-adenosyl-L-methionine-dependent methyltransferases"/>
    <property type="match status" value="2"/>
</dbReference>
<proteinExistence type="predicted"/>
<evidence type="ECO:0000256" key="6">
    <source>
        <dbReference type="ARBA" id="ARBA00047619"/>
    </source>
</evidence>
<evidence type="ECO:0000313" key="10">
    <source>
        <dbReference type="EMBL" id="CAF0782044.1"/>
    </source>
</evidence>
<name>A0A813RC61_9BILA</name>
<dbReference type="AlphaFoldDB" id="A0A813RC61"/>
<dbReference type="EC" id="2.1.1.103" evidence="5"/>
<sequence>MADELANRITNELKDRLPDITNKNVLAIVNDVEHPTFYTKLLSNTEQLIVFTESSDIYKQLDEKSKNFQKTPILNCAKFNNAELQNNLFDVILLIKSFNRLSVDEKQKMLKNLLKTLKVNGQVFVYESEWSKDNENHLNNPVDLIHYFNSAIITENEKYGFEFISSRPLRSYVESKQESFHICYIFKKITKQDDHATLQDFLDQQQYSTRGVLSYERIFGSGFVSTGGPDTTKEFVESFNLKSDQHVLDVGCGIGGGDFYMAETYGCSVIGVDLSTNMVSIAYERLMSMSANKLKVSFEIGDVLHHEFKANSFDVVYSRDTILHIADKMSLFSRLYGWLKPGGQLFISDYACAPKNEWSKEFEDYVSQRRYVLLTVPEYGKLLESVGFKNVNAQDATDKFVECLKMELTRIESIKDDFIREFSSDDYDHLIEGWHKKLERCAKGDQRWGIFRARK</sequence>
<dbReference type="Proteomes" id="UP000663864">
    <property type="component" value="Unassembled WGS sequence"/>
</dbReference>
<dbReference type="PANTHER" id="PTHR44307:SF2">
    <property type="entry name" value="PHOSPHOETHANOLAMINE METHYLTRANSFERASE ISOFORM X1"/>
    <property type="match status" value="1"/>
</dbReference>